<dbReference type="Gene3D" id="3.30.360.10">
    <property type="entry name" value="Dihydrodipicolinate Reductase, domain 2"/>
    <property type="match status" value="1"/>
</dbReference>
<dbReference type="Proteomes" id="UP000177515">
    <property type="component" value="Chromosome 1"/>
</dbReference>
<dbReference type="PANTHER" id="PTHR43708:SF5">
    <property type="entry name" value="CONSERVED EXPRESSED OXIDOREDUCTASE (EUROFUNG)-RELATED"/>
    <property type="match status" value="1"/>
</dbReference>
<proteinExistence type="inferred from homology"/>
<evidence type="ECO:0000256" key="2">
    <source>
        <dbReference type="ARBA" id="ARBA00023002"/>
    </source>
</evidence>
<dbReference type="EMBL" id="CP017754">
    <property type="protein sequence ID" value="AOZ05404.1"/>
    <property type="molecule type" value="Genomic_DNA"/>
</dbReference>
<evidence type="ECO:0000256" key="1">
    <source>
        <dbReference type="ARBA" id="ARBA00010928"/>
    </source>
</evidence>
<dbReference type="PANTHER" id="PTHR43708">
    <property type="entry name" value="CONSERVED EXPRESSED OXIDOREDUCTASE (EUROFUNG)"/>
    <property type="match status" value="1"/>
</dbReference>
<dbReference type="InterPro" id="IPR036291">
    <property type="entry name" value="NAD(P)-bd_dom_sf"/>
</dbReference>
<dbReference type="SUPFAM" id="SSF51735">
    <property type="entry name" value="NAD(P)-binding Rossmann-fold domains"/>
    <property type="match status" value="1"/>
</dbReference>
<organism evidence="4 5">
    <name type="scientific">Cupriavidus malaysiensis</name>
    <dbReference type="NCBI Taxonomy" id="367825"/>
    <lineage>
        <taxon>Bacteria</taxon>
        <taxon>Pseudomonadati</taxon>
        <taxon>Pseudomonadota</taxon>
        <taxon>Betaproteobacteria</taxon>
        <taxon>Burkholderiales</taxon>
        <taxon>Burkholderiaceae</taxon>
        <taxon>Cupriavidus</taxon>
    </lineage>
</organism>
<comment type="similarity">
    <text evidence="1">Belongs to the Gfo/Idh/MocA family.</text>
</comment>
<dbReference type="Gene3D" id="3.40.50.720">
    <property type="entry name" value="NAD(P)-binding Rossmann-like Domain"/>
    <property type="match status" value="1"/>
</dbReference>
<sequence>METMSPTAAAPIRVASIGLGWVTTHRHLPVMLRDPDFKVVGLVDRQPQHAQRVAQRLGIRHHACTGSLADVPWLDDVDAVTIGAGPQAHYPLIAQALRAGKHVLTEKPFTMCVAEGEELVKLAKAHERTLCIVHNFQFASSTKRLLRDVEAGRYGRIRSITAHQFGNPERRLPAWYEDLPLGLFYDESPHMFYLLRRLAPGSLALEQATVVPSSTGLETPCLITAHYQCDTPHGAIPVMLNMNFESPVSEWQVVVCGERFMGIVDVFRDIYIRLPNDGAHTTATVLRTSLSATWQHWQQHFTSGIRHLRGALFYGNDDVFSGFARSIRSGNALESIGSDSALAILGMQHQIIERAARA</sequence>
<feature type="domain" description="Gfo/Idh/MocA-like oxidoreductase N-terminal" evidence="3">
    <location>
        <begin position="12"/>
        <end position="131"/>
    </location>
</feature>
<evidence type="ECO:0000313" key="5">
    <source>
        <dbReference type="Proteomes" id="UP000177515"/>
    </source>
</evidence>
<evidence type="ECO:0000313" key="4">
    <source>
        <dbReference type="EMBL" id="AOZ05404.1"/>
    </source>
</evidence>
<reference evidence="4 5" key="1">
    <citation type="submission" date="2016-10" db="EMBL/GenBank/DDBJ databases">
        <title>Complete genome sequences of three Cupriavidus strains isolated from various Malaysian environments.</title>
        <authorList>
            <person name="Abdullah A.A.-A."/>
            <person name="Shafie N.A.H."/>
            <person name="Lau N.S."/>
        </authorList>
    </citation>
    <scope>NUCLEOTIDE SEQUENCE [LARGE SCALE GENOMIC DNA]</scope>
    <source>
        <strain evidence="4 5">USMAA1020</strain>
    </source>
</reference>
<keyword evidence="2" id="KW-0560">Oxidoreductase</keyword>
<dbReference type="RefSeq" id="WP_071011535.1">
    <property type="nucleotide sequence ID" value="NZ_CP017754.1"/>
</dbReference>
<gene>
    <name evidence="4" type="ORF">BKK80_05975</name>
</gene>
<dbReference type="InterPro" id="IPR051317">
    <property type="entry name" value="Gfo/Idh/MocA_oxidoreduct"/>
</dbReference>
<accession>A0A1D9HZY0</accession>
<dbReference type="Pfam" id="PF01408">
    <property type="entry name" value="GFO_IDH_MocA"/>
    <property type="match status" value="1"/>
</dbReference>
<keyword evidence="5" id="KW-1185">Reference proteome</keyword>
<dbReference type="InterPro" id="IPR000683">
    <property type="entry name" value="Gfo/Idh/MocA-like_OxRdtase_N"/>
</dbReference>
<protein>
    <submittedName>
        <fullName evidence="4">Oxidoreductase</fullName>
    </submittedName>
</protein>
<dbReference type="SUPFAM" id="SSF55347">
    <property type="entry name" value="Glyceraldehyde-3-phosphate dehydrogenase-like, C-terminal domain"/>
    <property type="match status" value="1"/>
</dbReference>
<name>A0A1D9HZY0_9BURK</name>
<evidence type="ECO:0000259" key="3">
    <source>
        <dbReference type="Pfam" id="PF01408"/>
    </source>
</evidence>